<dbReference type="Proteomes" id="UP000250583">
    <property type="component" value="Unassembled WGS sequence"/>
</dbReference>
<dbReference type="CDD" id="cd03809">
    <property type="entry name" value="GT4_MtfB-like"/>
    <property type="match status" value="1"/>
</dbReference>
<evidence type="ECO:0000256" key="1">
    <source>
        <dbReference type="ARBA" id="ARBA00022679"/>
    </source>
</evidence>
<keyword evidence="1" id="KW-0808">Transferase</keyword>
<sequence length="363" mass="41483">MFKEKLSMKRIVFNGCWVGTNVVGVSRYAYNIIKELDKLLEGAKDKYYVELLVPADAVECDLGFNNITIVKKGQCTGKVNKIFWEQVVFPHYVKETKGVGVDLTLSIPVHGIKYIAIHDCIYESFPENYKGHELHRALYMWKVKKVTRQEKVQIITVSNESKKEIVKYYNVAPNRITVIGNGWEHMKDITSDERVFEKCKIDDKKPYFFALGSKYKHKNLTWILNAAKKNPEYNFVLTGNDSFSNESEELNRKKVDNVIFTGFVSDGEMKALMLNCEALIQPSFYEGFGIPPIEALSMGKKVIVAKASCLPEIYEDSAIYIDPNNSDVDLNLLMKEPVGDAKYILEKHSWKKSAKEMLKLIGS</sequence>
<evidence type="ECO:0000313" key="3">
    <source>
        <dbReference type="EMBL" id="RAW60371.1"/>
    </source>
</evidence>
<evidence type="ECO:0000313" key="4">
    <source>
        <dbReference type="Proteomes" id="UP000250583"/>
    </source>
</evidence>
<dbReference type="EMBL" id="PRLE01000002">
    <property type="protein sequence ID" value="RAW60371.1"/>
    <property type="molecule type" value="Genomic_DNA"/>
</dbReference>
<comment type="caution">
    <text evidence="3">The sequence shown here is derived from an EMBL/GenBank/DDBJ whole genome shotgun (WGS) entry which is preliminary data.</text>
</comment>
<dbReference type="GO" id="GO:0009103">
    <property type="term" value="P:lipopolysaccharide biosynthetic process"/>
    <property type="evidence" value="ECO:0007669"/>
    <property type="project" value="TreeGrafter"/>
</dbReference>
<dbReference type="Gene3D" id="3.40.50.2000">
    <property type="entry name" value="Glycogen Phosphorylase B"/>
    <property type="match status" value="2"/>
</dbReference>
<accession>A0A329UDS7</accession>
<dbReference type="Pfam" id="PF00534">
    <property type="entry name" value="Glycos_transf_1"/>
    <property type="match status" value="1"/>
</dbReference>
<feature type="domain" description="Glycosyl transferase family 1" evidence="2">
    <location>
        <begin position="193"/>
        <end position="327"/>
    </location>
</feature>
<organism evidence="3 4">
    <name type="scientific">Faecalibacterium prausnitzii</name>
    <dbReference type="NCBI Taxonomy" id="853"/>
    <lineage>
        <taxon>Bacteria</taxon>
        <taxon>Bacillati</taxon>
        <taxon>Bacillota</taxon>
        <taxon>Clostridia</taxon>
        <taxon>Eubacteriales</taxon>
        <taxon>Oscillospiraceae</taxon>
        <taxon>Faecalibacterium</taxon>
    </lineage>
</organism>
<dbReference type="GO" id="GO:0016757">
    <property type="term" value="F:glycosyltransferase activity"/>
    <property type="evidence" value="ECO:0007669"/>
    <property type="project" value="InterPro"/>
</dbReference>
<name>A0A329UDS7_9FIRM</name>
<dbReference type="PANTHER" id="PTHR46401">
    <property type="entry name" value="GLYCOSYLTRANSFERASE WBBK-RELATED"/>
    <property type="match status" value="1"/>
</dbReference>
<dbReference type="OrthoDB" id="9802525at2"/>
<proteinExistence type="predicted"/>
<gene>
    <name evidence="3" type="ORF">C4N22_05605</name>
</gene>
<evidence type="ECO:0000259" key="2">
    <source>
        <dbReference type="Pfam" id="PF00534"/>
    </source>
</evidence>
<dbReference type="AlphaFoldDB" id="A0A329UDS7"/>
<dbReference type="PANTHER" id="PTHR46401:SF2">
    <property type="entry name" value="GLYCOSYLTRANSFERASE WBBK-RELATED"/>
    <property type="match status" value="1"/>
</dbReference>
<dbReference type="InterPro" id="IPR001296">
    <property type="entry name" value="Glyco_trans_1"/>
</dbReference>
<reference evidence="3 4" key="1">
    <citation type="submission" date="2018-02" db="EMBL/GenBank/DDBJ databases">
        <title>Complete genome sequencing of Faecalibacterium prausnitzii strains isolated from the human gut.</title>
        <authorList>
            <person name="Fitzgerald B.C."/>
            <person name="Shkoporov A.N."/>
            <person name="Ross P.R."/>
            <person name="Hill C."/>
        </authorList>
    </citation>
    <scope>NUCLEOTIDE SEQUENCE [LARGE SCALE GENOMIC DNA]</scope>
    <source>
        <strain evidence="3 4">APC923/61-1</strain>
    </source>
</reference>
<dbReference type="SUPFAM" id="SSF53756">
    <property type="entry name" value="UDP-Glycosyltransferase/glycogen phosphorylase"/>
    <property type="match status" value="1"/>
</dbReference>
<protein>
    <recommendedName>
        <fullName evidence="2">Glycosyl transferase family 1 domain-containing protein</fullName>
    </recommendedName>
</protein>